<dbReference type="AlphaFoldDB" id="A0A6A4LE37"/>
<gene>
    <name evidence="1" type="ORF">C3L33_14500</name>
</gene>
<dbReference type="OrthoDB" id="1622820at2759"/>
<protein>
    <submittedName>
        <fullName evidence="1">Uncharacterized protein</fullName>
    </submittedName>
</protein>
<proteinExistence type="predicted"/>
<name>A0A6A4LE37_9ERIC</name>
<evidence type="ECO:0000313" key="2">
    <source>
        <dbReference type="Proteomes" id="UP000428333"/>
    </source>
</evidence>
<feature type="non-terminal residue" evidence="1">
    <location>
        <position position="1"/>
    </location>
</feature>
<dbReference type="EMBL" id="QEFC01002165">
    <property type="protein sequence ID" value="KAE9453599.1"/>
    <property type="molecule type" value="Genomic_DNA"/>
</dbReference>
<comment type="caution">
    <text evidence="1">The sequence shown here is derived from an EMBL/GenBank/DDBJ whole genome shotgun (WGS) entry which is preliminary data.</text>
</comment>
<evidence type="ECO:0000313" key="1">
    <source>
        <dbReference type="EMBL" id="KAE9453599.1"/>
    </source>
</evidence>
<accession>A0A6A4LE37</accession>
<sequence length="208" mass="23236">MPHGRVAPTIDRYSMQLWASSTAAPVAPMPEVAPPHAILPPPEGQYYGMQHGHAGPMIDPHSMQCRVPNSHRELFGTEATMERGYPTLDHIGLPAPNDLYYFQQNQRIYVTEDTSLIDGMSMHQDVFSLSPHSRDGLLSSFEYRGVEERVCQQLASKREGEYDLHQNNVVGCYRYPTAALPQVPPPMHPNAAVCGRPEWPATRFPVSS</sequence>
<keyword evidence="2" id="KW-1185">Reference proteome</keyword>
<organism evidence="1 2">
    <name type="scientific">Rhododendron williamsianum</name>
    <dbReference type="NCBI Taxonomy" id="262921"/>
    <lineage>
        <taxon>Eukaryota</taxon>
        <taxon>Viridiplantae</taxon>
        <taxon>Streptophyta</taxon>
        <taxon>Embryophyta</taxon>
        <taxon>Tracheophyta</taxon>
        <taxon>Spermatophyta</taxon>
        <taxon>Magnoliopsida</taxon>
        <taxon>eudicotyledons</taxon>
        <taxon>Gunneridae</taxon>
        <taxon>Pentapetalae</taxon>
        <taxon>asterids</taxon>
        <taxon>Ericales</taxon>
        <taxon>Ericaceae</taxon>
        <taxon>Ericoideae</taxon>
        <taxon>Rhodoreae</taxon>
        <taxon>Rhododendron</taxon>
    </lineage>
</organism>
<reference evidence="1 2" key="1">
    <citation type="journal article" date="2019" name="Genome Biol. Evol.">
        <title>The Rhododendron genome and chromosomal organization provide insight into shared whole-genome duplications across the heath family (Ericaceae).</title>
        <authorList>
            <person name="Soza V.L."/>
            <person name="Lindsley D."/>
            <person name="Waalkes A."/>
            <person name="Ramage E."/>
            <person name="Patwardhan R.P."/>
            <person name="Burton J.N."/>
            <person name="Adey A."/>
            <person name="Kumar A."/>
            <person name="Qiu R."/>
            <person name="Shendure J."/>
            <person name="Hall B."/>
        </authorList>
    </citation>
    <scope>NUCLEOTIDE SEQUENCE [LARGE SCALE GENOMIC DNA]</scope>
    <source>
        <strain evidence="1">RSF 1966-606</strain>
    </source>
</reference>
<dbReference type="Proteomes" id="UP000428333">
    <property type="component" value="Linkage Group LG08"/>
</dbReference>